<dbReference type="EMBL" id="JARKIE010000056">
    <property type="protein sequence ID" value="KAJ7691745.1"/>
    <property type="molecule type" value="Genomic_DNA"/>
</dbReference>
<feature type="non-terminal residue" evidence="2">
    <location>
        <position position="202"/>
    </location>
</feature>
<protein>
    <submittedName>
        <fullName evidence="2">Uncharacterized protein</fullName>
    </submittedName>
</protein>
<sequence>GALQIGVLVSYVLFGVTTTQTYLYYGRFPEDTRKLKMMVSRQFSLSYNLIRFCELGHAICIGHTIYVATISDFGHPERLVRAPESLSTAILFSGIVGPCVQAFFSFRIYMLSTSMYIPCACWTLSFLRMVGSVSVFILALEMTSLASYEARWGWLLTTILAIGAMVDLVIAATLVYLLSKQRGLAHKRYNAHIHHFLELGLT</sequence>
<dbReference type="Proteomes" id="UP001221757">
    <property type="component" value="Unassembled WGS sequence"/>
</dbReference>
<keyword evidence="1" id="KW-1133">Transmembrane helix</keyword>
<keyword evidence="1" id="KW-0812">Transmembrane</keyword>
<dbReference type="AlphaFoldDB" id="A0AAD7DI00"/>
<dbReference type="PANTHER" id="PTHR40465">
    <property type="entry name" value="CHROMOSOME 1, WHOLE GENOME SHOTGUN SEQUENCE"/>
    <property type="match status" value="1"/>
</dbReference>
<accession>A0AAD7DI00</accession>
<evidence type="ECO:0000256" key="1">
    <source>
        <dbReference type="SAM" id="Phobius"/>
    </source>
</evidence>
<gene>
    <name evidence="2" type="ORF">B0H17DRAFT_934805</name>
</gene>
<feature type="transmembrane region" description="Helical" evidence="1">
    <location>
        <begin position="45"/>
        <end position="66"/>
    </location>
</feature>
<dbReference type="PANTHER" id="PTHR40465:SF1">
    <property type="entry name" value="DUF6534 DOMAIN-CONTAINING PROTEIN"/>
    <property type="match status" value="1"/>
</dbReference>
<keyword evidence="3" id="KW-1185">Reference proteome</keyword>
<feature type="transmembrane region" description="Helical" evidence="1">
    <location>
        <begin position="6"/>
        <end position="25"/>
    </location>
</feature>
<feature type="transmembrane region" description="Helical" evidence="1">
    <location>
        <begin position="86"/>
        <end position="104"/>
    </location>
</feature>
<name>A0AAD7DI00_MYCRO</name>
<feature type="transmembrane region" description="Helical" evidence="1">
    <location>
        <begin position="152"/>
        <end position="178"/>
    </location>
</feature>
<evidence type="ECO:0000313" key="3">
    <source>
        <dbReference type="Proteomes" id="UP001221757"/>
    </source>
</evidence>
<keyword evidence="1" id="KW-0472">Membrane</keyword>
<feature type="transmembrane region" description="Helical" evidence="1">
    <location>
        <begin position="116"/>
        <end position="140"/>
    </location>
</feature>
<organism evidence="2 3">
    <name type="scientific">Mycena rosella</name>
    <name type="common">Pink bonnet</name>
    <name type="synonym">Agaricus rosellus</name>
    <dbReference type="NCBI Taxonomy" id="1033263"/>
    <lineage>
        <taxon>Eukaryota</taxon>
        <taxon>Fungi</taxon>
        <taxon>Dikarya</taxon>
        <taxon>Basidiomycota</taxon>
        <taxon>Agaricomycotina</taxon>
        <taxon>Agaricomycetes</taxon>
        <taxon>Agaricomycetidae</taxon>
        <taxon>Agaricales</taxon>
        <taxon>Marasmiineae</taxon>
        <taxon>Mycenaceae</taxon>
        <taxon>Mycena</taxon>
    </lineage>
</organism>
<proteinExistence type="predicted"/>
<comment type="caution">
    <text evidence="2">The sequence shown here is derived from an EMBL/GenBank/DDBJ whole genome shotgun (WGS) entry which is preliminary data.</text>
</comment>
<reference evidence="2" key="1">
    <citation type="submission" date="2023-03" db="EMBL/GenBank/DDBJ databases">
        <title>Massive genome expansion in bonnet fungi (Mycena s.s.) driven by repeated elements and novel gene families across ecological guilds.</title>
        <authorList>
            <consortium name="Lawrence Berkeley National Laboratory"/>
            <person name="Harder C.B."/>
            <person name="Miyauchi S."/>
            <person name="Viragh M."/>
            <person name="Kuo A."/>
            <person name="Thoen E."/>
            <person name="Andreopoulos B."/>
            <person name="Lu D."/>
            <person name="Skrede I."/>
            <person name="Drula E."/>
            <person name="Henrissat B."/>
            <person name="Morin E."/>
            <person name="Kohler A."/>
            <person name="Barry K."/>
            <person name="LaButti K."/>
            <person name="Morin E."/>
            <person name="Salamov A."/>
            <person name="Lipzen A."/>
            <person name="Mereny Z."/>
            <person name="Hegedus B."/>
            <person name="Baldrian P."/>
            <person name="Stursova M."/>
            <person name="Weitz H."/>
            <person name="Taylor A."/>
            <person name="Grigoriev I.V."/>
            <person name="Nagy L.G."/>
            <person name="Martin F."/>
            <person name="Kauserud H."/>
        </authorList>
    </citation>
    <scope>NUCLEOTIDE SEQUENCE</scope>
    <source>
        <strain evidence="2">CBHHK067</strain>
    </source>
</reference>
<evidence type="ECO:0000313" key="2">
    <source>
        <dbReference type="EMBL" id="KAJ7691745.1"/>
    </source>
</evidence>